<reference evidence="4 5" key="1">
    <citation type="journal article" date="2007" name="Proc. Natl. Acad. Sci. U.S.A.">
        <title>Characterization of a marine gammaproteobacterium capable of aerobic anoxygenic photosynthesis.</title>
        <authorList>
            <person name="Fuchs B.M."/>
            <person name="Spring S."/>
            <person name="Teeling H."/>
            <person name="Quast C."/>
            <person name="Wulf J."/>
            <person name="Schattenhofer M."/>
            <person name="Yan S."/>
            <person name="Ferriera S."/>
            <person name="Johnson J."/>
            <person name="Glockner F.O."/>
            <person name="Amann R."/>
        </authorList>
    </citation>
    <scope>NUCLEOTIDE SEQUENCE [LARGE SCALE GENOMIC DNA]</scope>
    <source>
        <strain evidence="4">KT71</strain>
    </source>
</reference>
<name>A4ABJ5_9GAMM</name>
<keyword evidence="5" id="KW-1185">Reference proteome</keyword>
<reference evidence="4 5" key="2">
    <citation type="journal article" date="2009" name="PLoS ONE">
        <title>The photosynthetic apparatus and its regulation in the aerobic gammaproteobacterium Congregibacter litoralis gen. nov., sp. nov.</title>
        <authorList>
            <person name="Spring S."/>
            <person name="Lunsdorf H."/>
            <person name="Fuchs B.M."/>
            <person name="Tindall B.J."/>
        </authorList>
    </citation>
    <scope>NUCLEOTIDE SEQUENCE [LARGE SCALE GENOMIC DNA]</scope>
    <source>
        <strain evidence="4">KT71</strain>
    </source>
</reference>
<evidence type="ECO:0000313" key="4">
    <source>
        <dbReference type="EMBL" id="EAQ96749.1"/>
    </source>
</evidence>
<dbReference type="GO" id="GO:0005506">
    <property type="term" value="F:iron ion binding"/>
    <property type="evidence" value="ECO:0007669"/>
    <property type="project" value="UniProtKB-ARBA"/>
</dbReference>
<dbReference type="Gene3D" id="2.60.120.620">
    <property type="entry name" value="q2cbj1_9rhob like domain"/>
    <property type="match status" value="1"/>
</dbReference>
<evidence type="ECO:0000256" key="2">
    <source>
        <dbReference type="ARBA" id="ARBA00023004"/>
    </source>
</evidence>
<evidence type="ECO:0000256" key="3">
    <source>
        <dbReference type="SAM" id="MobiDB-lite"/>
    </source>
</evidence>
<keyword evidence="2" id="KW-0408">Iron</keyword>
<dbReference type="GO" id="GO:0016706">
    <property type="term" value="F:2-oxoglutarate-dependent dioxygenase activity"/>
    <property type="evidence" value="ECO:0007669"/>
    <property type="project" value="UniProtKB-ARBA"/>
</dbReference>
<feature type="region of interest" description="Disordered" evidence="3">
    <location>
        <begin position="1"/>
        <end position="23"/>
    </location>
</feature>
<dbReference type="eggNOG" id="COG5285">
    <property type="taxonomic scope" value="Bacteria"/>
</dbReference>
<protein>
    <submittedName>
        <fullName evidence="4">Protein involved in biosynthesis of mitomycin antibiotics/polyketide fumonisin</fullName>
    </submittedName>
</protein>
<accession>A4ABJ5</accession>
<dbReference type="Pfam" id="PF05721">
    <property type="entry name" value="PhyH"/>
    <property type="match status" value="1"/>
</dbReference>
<dbReference type="RefSeq" id="WP_008293821.1">
    <property type="nucleotide sequence ID" value="NZ_CM002299.1"/>
</dbReference>
<dbReference type="STRING" id="314285.KT71_06989"/>
<gene>
    <name evidence="4" type="ORF">KT71_06989</name>
</gene>
<dbReference type="Proteomes" id="UP000019205">
    <property type="component" value="Chromosome"/>
</dbReference>
<dbReference type="PANTHER" id="PTHR20883">
    <property type="entry name" value="PHYTANOYL-COA DIOXYGENASE DOMAIN CONTAINING 1"/>
    <property type="match status" value="1"/>
</dbReference>
<dbReference type="HOGENOM" id="CLU_047725_3_0_6"/>
<evidence type="ECO:0000313" key="5">
    <source>
        <dbReference type="Proteomes" id="UP000019205"/>
    </source>
</evidence>
<evidence type="ECO:0000256" key="1">
    <source>
        <dbReference type="ARBA" id="ARBA00022723"/>
    </source>
</evidence>
<keyword evidence="1" id="KW-0479">Metal-binding</keyword>
<dbReference type="EMBL" id="AAOA02000004">
    <property type="protein sequence ID" value="EAQ96749.1"/>
    <property type="molecule type" value="Genomic_DNA"/>
</dbReference>
<dbReference type="PANTHER" id="PTHR20883:SF15">
    <property type="entry name" value="PHYTANOYL-COA DIOXYGENASE DOMAIN-CONTAINING PROTEIN 1"/>
    <property type="match status" value="1"/>
</dbReference>
<comment type="caution">
    <text evidence="4">The sequence shown here is derived from an EMBL/GenBank/DDBJ whole genome shotgun (WGS) entry which is preliminary data.</text>
</comment>
<dbReference type="AlphaFoldDB" id="A4ABJ5"/>
<sequence length="315" mass="35316">MSERGSEEDRKAEDSVSGRNDPRFRQIDSFRDYVDVDLARTHGFSRTDGSLELDPKMLEAQHADLMRDGFVIIENLVNEQQLERLREESRLWLDKPGRNSFEGERTQRLYGLPEKCRGADDFIVHPLILAHLDRLLKPNYLLSQAQVINILSGSPAQPLHTDDGFYPWPSPRPVLSVATVFAIDDFTEDNGATVAIPGSHLWGEGRFPTDSDPRVKAVMPAGSCILFLGNLWHGGGENYSGESRMAFTGQYCEPYLRTQENYFLSVSKDTAAGVSEDMRRLLGYSIHPPFMGMVNGMHPKRELPLADSSGSPEDS</sequence>
<proteinExistence type="predicted"/>
<organism evidence="4 5">
    <name type="scientific">Congregibacter litoralis KT71</name>
    <dbReference type="NCBI Taxonomy" id="314285"/>
    <lineage>
        <taxon>Bacteria</taxon>
        <taxon>Pseudomonadati</taxon>
        <taxon>Pseudomonadota</taxon>
        <taxon>Gammaproteobacteria</taxon>
        <taxon>Cellvibrionales</taxon>
        <taxon>Halieaceae</taxon>
        <taxon>Congregibacter</taxon>
    </lineage>
</organism>
<dbReference type="InterPro" id="IPR008775">
    <property type="entry name" value="Phytyl_CoA_dOase-like"/>
</dbReference>
<dbReference type="SUPFAM" id="SSF51197">
    <property type="entry name" value="Clavaminate synthase-like"/>
    <property type="match status" value="1"/>
</dbReference>